<evidence type="ECO:0000313" key="9">
    <source>
        <dbReference type="EMBL" id="GAG17974.1"/>
    </source>
</evidence>
<name>X0VI75_9ZZZZ</name>
<dbReference type="AlphaFoldDB" id="X0VI75"/>
<dbReference type="Pfam" id="PF02518">
    <property type="entry name" value="HATPase_c"/>
    <property type="match status" value="1"/>
</dbReference>
<keyword evidence="7" id="KW-0067">ATP-binding</keyword>
<keyword evidence="5" id="KW-0547">Nucleotide-binding</keyword>
<dbReference type="PANTHER" id="PTHR41523">
    <property type="entry name" value="TWO-COMPONENT SYSTEM SENSOR PROTEIN"/>
    <property type="match status" value="1"/>
</dbReference>
<dbReference type="EMBL" id="BARS01036705">
    <property type="protein sequence ID" value="GAG17974.1"/>
    <property type="molecule type" value="Genomic_DNA"/>
</dbReference>
<dbReference type="Gene3D" id="3.30.565.10">
    <property type="entry name" value="Histidine kinase-like ATPase, C-terminal domain"/>
    <property type="match status" value="1"/>
</dbReference>
<feature type="domain" description="Histidine kinase" evidence="8">
    <location>
        <begin position="37"/>
        <end position="230"/>
    </location>
</feature>
<evidence type="ECO:0000256" key="4">
    <source>
        <dbReference type="ARBA" id="ARBA00022679"/>
    </source>
</evidence>
<dbReference type="SMART" id="SM00911">
    <property type="entry name" value="HWE_HK"/>
    <property type="match status" value="1"/>
</dbReference>
<dbReference type="Gene3D" id="3.30.450.20">
    <property type="entry name" value="PAS domain"/>
    <property type="match status" value="1"/>
</dbReference>
<sequence length="241" mass="26888">MPLPKPRLVGALLTVHDETEVRRKERELKVKSAMIQEIHHRVKNNLQVIASLLRMQGRRSESEEVRRALHDSVGRILSVAVVHEFFSQQEARVINIKDVSQRIVSHTRQGILQPDKRIRLTLSGPSIYLPAQQATTCALIINELLQNAVEHGYERKPGGTISVNLRDDGDKVVIAVVDDGQGLPDDFSLEQADSLGLQIVQTLVQDDLKGRFELREGDGVSAIVTFPKQTLGGEGAWSERE</sequence>
<keyword evidence="6" id="KW-0418">Kinase</keyword>
<evidence type="ECO:0000256" key="1">
    <source>
        <dbReference type="ARBA" id="ARBA00000085"/>
    </source>
</evidence>
<dbReference type="GO" id="GO:0005524">
    <property type="term" value="F:ATP binding"/>
    <property type="evidence" value="ECO:0007669"/>
    <property type="project" value="UniProtKB-KW"/>
</dbReference>
<dbReference type="PANTHER" id="PTHR41523:SF8">
    <property type="entry name" value="ETHYLENE RESPONSE SENSOR PROTEIN"/>
    <property type="match status" value="1"/>
</dbReference>
<dbReference type="InterPro" id="IPR005467">
    <property type="entry name" value="His_kinase_dom"/>
</dbReference>
<dbReference type="EC" id="2.7.13.3" evidence="2"/>
<dbReference type="PROSITE" id="PS50109">
    <property type="entry name" value="HIS_KIN"/>
    <property type="match status" value="1"/>
</dbReference>
<protein>
    <recommendedName>
        <fullName evidence="2">histidine kinase</fullName>
        <ecNumber evidence="2">2.7.13.3</ecNumber>
    </recommendedName>
</protein>
<evidence type="ECO:0000259" key="8">
    <source>
        <dbReference type="PROSITE" id="PS50109"/>
    </source>
</evidence>
<keyword evidence="3" id="KW-0597">Phosphoprotein</keyword>
<keyword evidence="4" id="KW-0808">Transferase</keyword>
<organism evidence="9">
    <name type="scientific">marine sediment metagenome</name>
    <dbReference type="NCBI Taxonomy" id="412755"/>
    <lineage>
        <taxon>unclassified sequences</taxon>
        <taxon>metagenomes</taxon>
        <taxon>ecological metagenomes</taxon>
    </lineage>
</organism>
<dbReference type="InterPro" id="IPR011102">
    <property type="entry name" value="Sig_transdc_His_kinase_HWE"/>
</dbReference>
<proteinExistence type="predicted"/>
<evidence type="ECO:0000256" key="3">
    <source>
        <dbReference type="ARBA" id="ARBA00022553"/>
    </source>
</evidence>
<reference evidence="9" key="1">
    <citation type="journal article" date="2014" name="Front. Microbiol.">
        <title>High frequency of phylogenetically diverse reductive dehalogenase-homologous genes in deep subseafloor sedimentary metagenomes.</title>
        <authorList>
            <person name="Kawai M."/>
            <person name="Futagami T."/>
            <person name="Toyoda A."/>
            <person name="Takaki Y."/>
            <person name="Nishi S."/>
            <person name="Hori S."/>
            <person name="Arai W."/>
            <person name="Tsubouchi T."/>
            <person name="Morono Y."/>
            <person name="Uchiyama I."/>
            <person name="Ito T."/>
            <person name="Fujiyama A."/>
            <person name="Inagaki F."/>
            <person name="Takami H."/>
        </authorList>
    </citation>
    <scope>NUCLEOTIDE SEQUENCE</scope>
    <source>
        <strain evidence="9">Expedition CK06-06</strain>
    </source>
</reference>
<dbReference type="SUPFAM" id="SSF55874">
    <property type="entry name" value="ATPase domain of HSP90 chaperone/DNA topoisomerase II/histidine kinase"/>
    <property type="match status" value="1"/>
</dbReference>
<dbReference type="InterPro" id="IPR003594">
    <property type="entry name" value="HATPase_dom"/>
</dbReference>
<dbReference type="GO" id="GO:0004673">
    <property type="term" value="F:protein histidine kinase activity"/>
    <property type="evidence" value="ECO:0007669"/>
    <property type="project" value="UniProtKB-EC"/>
</dbReference>
<comment type="catalytic activity">
    <reaction evidence="1">
        <text>ATP + protein L-histidine = ADP + protein N-phospho-L-histidine.</text>
        <dbReference type="EC" id="2.7.13.3"/>
    </reaction>
</comment>
<dbReference type="SMART" id="SM00387">
    <property type="entry name" value="HATPase_c"/>
    <property type="match status" value="1"/>
</dbReference>
<evidence type="ECO:0000256" key="2">
    <source>
        <dbReference type="ARBA" id="ARBA00012438"/>
    </source>
</evidence>
<gene>
    <name evidence="9" type="ORF">S01H1_56376</name>
</gene>
<accession>X0VI75</accession>
<dbReference type="Pfam" id="PF07568">
    <property type="entry name" value="HisKA_2"/>
    <property type="match status" value="1"/>
</dbReference>
<evidence type="ECO:0000256" key="5">
    <source>
        <dbReference type="ARBA" id="ARBA00022741"/>
    </source>
</evidence>
<comment type="caution">
    <text evidence="9">The sequence shown here is derived from an EMBL/GenBank/DDBJ whole genome shotgun (WGS) entry which is preliminary data.</text>
</comment>
<dbReference type="InterPro" id="IPR011495">
    <property type="entry name" value="Sig_transdc_His_kin_sub2_dim/P"/>
</dbReference>
<dbReference type="InterPro" id="IPR036890">
    <property type="entry name" value="HATPase_C_sf"/>
</dbReference>
<evidence type="ECO:0000256" key="7">
    <source>
        <dbReference type="ARBA" id="ARBA00022840"/>
    </source>
</evidence>
<evidence type="ECO:0000256" key="6">
    <source>
        <dbReference type="ARBA" id="ARBA00022777"/>
    </source>
</evidence>